<comment type="caution">
    <text evidence="13">The sequence shown here is derived from an EMBL/GenBank/DDBJ whole genome shotgun (WGS) entry which is preliminary data.</text>
</comment>
<keyword evidence="9" id="KW-0539">Nucleus</keyword>
<dbReference type="GO" id="GO:0005634">
    <property type="term" value="C:nucleus"/>
    <property type="evidence" value="ECO:0007669"/>
    <property type="project" value="UniProtKB-SubCell"/>
</dbReference>
<evidence type="ECO:0000256" key="5">
    <source>
        <dbReference type="ARBA" id="ARBA00022833"/>
    </source>
</evidence>
<dbReference type="InterPro" id="IPR008906">
    <property type="entry name" value="HATC_C_dom"/>
</dbReference>
<feature type="compositionally biased region" description="Low complexity" evidence="11">
    <location>
        <begin position="48"/>
        <end position="67"/>
    </location>
</feature>
<dbReference type="Pfam" id="PF02892">
    <property type="entry name" value="zf-BED"/>
    <property type="match status" value="1"/>
</dbReference>
<proteinExistence type="predicted"/>
<evidence type="ECO:0000256" key="3">
    <source>
        <dbReference type="ARBA" id="ARBA00022723"/>
    </source>
</evidence>
<dbReference type="EMBL" id="CM029040">
    <property type="protein sequence ID" value="KAG2637356.1"/>
    <property type="molecule type" value="Genomic_DNA"/>
</dbReference>
<keyword evidence="5" id="KW-0862">Zinc</keyword>
<feature type="region of interest" description="Disordered" evidence="11">
    <location>
        <begin position="35"/>
        <end position="75"/>
    </location>
</feature>
<evidence type="ECO:0000256" key="4">
    <source>
        <dbReference type="ARBA" id="ARBA00022771"/>
    </source>
</evidence>
<protein>
    <recommendedName>
        <fullName evidence="12">BED-type domain-containing protein</fullName>
    </recommendedName>
</protein>
<organism evidence="13 14">
    <name type="scientific">Panicum virgatum</name>
    <name type="common">Blackwell switchgrass</name>
    <dbReference type="NCBI Taxonomy" id="38727"/>
    <lineage>
        <taxon>Eukaryota</taxon>
        <taxon>Viridiplantae</taxon>
        <taxon>Streptophyta</taxon>
        <taxon>Embryophyta</taxon>
        <taxon>Tracheophyta</taxon>
        <taxon>Spermatophyta</taxon>
        <taxon>Magnoliopsida</taxon>
        <taxon>Liliopsida</taxon>
        <taxon>Poales</taxon>
        <taxon>Poaceae</taxon>
        <taxon>PACMAD clade</taxon>
        <taxon>Panicoideae</taxon>
        <taxon>Panicodae</taxon>
        <taxon>Paniceae</taxon>
        <taxon>Panicinae</taxon>
        <taxon>Panicum</taxon>
        <taxon>Panicum sect. Hiantes</taxon>
    </lineage>
</organism>
<evidence type="ECO:0000256" key="6">
    <source>
        <dbReference type="ARBA" id="ARBA00023015"/>
    </source>
</evidence>
<dbReference type="GO" id="GO:0009791">
    <property type="term" value="P:post-embryonic development"/>
    <property type="evidence" value="ECO:0007669"/>
    <property type="project" value="UniProtKB-ARBA"/>
</dbReference>
<keyword evidence="8" id="KW-0804">Transcription</keyword>
<dbReference type="AlphaFoldDB" id="A0A8T0VUP1"/>
<reference evidence="13" key="1">
    <citation type="submission" date="2020-05" db="EMBL/GenBank/DDBJ databases">
        <title>WGS assembly of Panicum virgatum.</title>
        <authorList>
            <person name="Lovell J.T."/>
            <person name="Jenkins J."/>
            <person name="Shu S."/>
            <person name="Juenger T.E."/>
            <person name="Schmutz J."/>
        </authorList>
    </citation>
    <scope>NUCLEOTIDE SEQUENCE</scope>
    <source>
        <strain evidence="13">AP13</strain>
    </source>
</reference>
<feature type="compositionally biased region" description="Polar residues" evidence="11">
    <location>
        <begin position="1"/>
        <end position="11"/>
    </location>
</feature>
<dbReference type="InterPro" id="IPR012337">
    <property type="entry name" value="RNaseH-like_sf"/>
</dbReference>
<dbReference type="Proteomes" id="UP000823388">
    <property type="component" value="Chromosome 2N"/>
</dbReference>
<evidence type="ECO:0000256" key="9">
    <source>
        <dbReference type="ARBA" id="ARBA00023242"/>
    </source>
</evidence>
<dbReference type="GO" id="GO:0003677">
    <property type="term" value="F:DNA binding"/>
    <property type="evidence" value="ECO:0007669"/>
    <property type="project" value="UniProtKB-KW"/>
</dbReference>
<dbReference type="SMART" id="SM00614">
    <property type="entry name" value="ZnF_BED"/>
    <property type="match status" value="1"/>
</dbReference>
<evidence type="ECO:0000313" key="14">
    <source>
        <dbReference type="Proteomes" id="UP000823388"/>
    </source>
</evidence>
<dbReference type="GO" id="GO:0008270">
    <property type="term" value="F:zinc ion binding"/>
    <property type="evidence" value="ECO:0007669"/>
    <property type="project" value="UniProtKB-KW"/>
</dbReference>
<keyword evidence="4 10" id="KW-0863">Zinc-finger</keyword>
<dbReference type="InterPro" id="IPR036236">
    <property type="entry name" value="Znf_C2H2_sf"/>
</dbReference>
<evidence type="ECO:0000256" key="1">
    <source>
        <dbReference type="ARBA" id="ARBA00004123"/>
    </source>
</evidence>
<dbReference type="PROSITE" id="PS50808">
    <property type="entry name" value="ZF_BED"/>
    <property type="match status" value="1"/>
</dbReference>
<gene>
    <name evidence="13" type="ORF">PVAP13_2NG508803</name>
</gene>
<dbReference type="Pfam" id="PF05699">
    <property type="entry name" value="Dimer_Tnp_hAT"/>
    <property type="match status" value="1"/>
</dbReference>
<keyword evidence="6" id="KW-0805">Transcription regulation</keyword>
<dbReference type="InterPro" id="IPR025525">
    <property type="entry name" value="hAT-like_transposase_RNase-H"/>
</dbReference>
<evidence type="ECO:0000256" key="10">
    <source>
        <dbReference type="PROSITE-ProRule" id="PRU00027"/>
    </source>
</evidence>
<evidence type="ECO:0000256" key="8">
    <source>
        <dbReference type="ARBA" id="ARBA00023163"/>
    </source>
</evidence>
<evidence type="ECO:0000259" key="12">
    <source>
        <dbReference type="PROSITE" id="PS50808"/>
    </source>
</evidence>
<dbReference type="InterPro" id="IPR003656">
    <property type="entry name" value="Znf_BED"/>
</dbReference>
<dbReference type="SUPFAM" id="SSF57667">
    <property type="entry name" value="beta-beta-alpha zinc fingers"/>
    <property type="match status" value="1"/>
</dbReference>
<sequence>MAADDSYNNELRSMGFRGDDEDDLSADAAELFGSNAAVDLDPEGLPQGTAAGSGTGSASTAAATESGSTRKRRASTSKVWKDFDEIYEVIDGKERRTGARCKHCKKNLTGKSTHGTGHLKRHIPICPVLKSRNAMTQTQLKFNPDGSVHLWEYKPEVARTELCRLIARLDLPICIGESDAFEEYITTAHNPKFAKVSRQTTTRDFAKYFTERRAQLVECLKSVSSVALTSDIWSGNAKEDYLSVVAHFVNADWQLEKRILGLRLIDVSHNAENIAERITSVIADYGLTDKIFAVTLDNAAANTRAINQLNPVLSGYVGSLFLHQRCACHIINLIVKAGLEVFKPMLGAFRSAISFLNSSNQRIAAYKSYCIAVGERPRKFGLDMDVRWNSTYLMLKHLLPHKATFSVFITTQHPLVDGQPLLTDQHWYVAEIFFEFLEQFYDSTVVMSGVYYPTSPLILHHVLEIASHLNNYENDRDLRSVVVPMKDKFLQYWCDIPMLYSFAFILDPRAKLKGFTNILRLLSQLNGNDYSCYLTEVRAELSVIFAKYDEKFGGVRLQRAAQPGPTGKRKTAWGRIFGGESSSSGSSLSGTTLSSVTSLGSGSTSSLHRRTSASALLQAATSGASLSSGSELSAYLDSDTVNQYDDDFNILNWWHEHKLSYPVLSILARDVMTVPVSTISSESAFSMTGRIIEERRRRLGPEVVEMLALIKDWEQADARLQHLIEDEELEESFENLYLDVESV</sequence>
<dbReference type="GO" id="GO:0046983">
    <property type="term" value="F:protein dimerization activity"/>
    <property type="evidence" value="ECO:0007669"/>
    <property type="project" value="InterPro"/>
</dbReference>
<dbReference type="PANTHER" id="PTHR46481:SF10">
    <property type="entry name" value="ZINC FINGER BED DOMAIN-CONTAINING PROTEIN 39"/>
    <property type="match status" value="1"/>
</dbReference>
<dbReference type="InterPro" id="IPR052035">
    <property type="entry name" value="ZnF_BED_domain_contain"/>
</dbReference>
<keyword evidence="3" id="KW-0479">Metal-binding</keyword>
<dbReference type="SUPFAM" id="SSF53098">
    <property type="entry name" value="Ribonuclease H-like"/>
    <property type="match status" value="1"/>
</dbReference>
<feature type="domain" description="BED-type" evidence="12">
    <location>
        <begin position="74"/>
        <end position="138"/>
    </location>
</feature>
<dbReference type="PANTHER" id="PTHR46481">
    <property type="entry name" value="ZINC FINGER BED DOMAIN-CONTAINING PROTEIN 4"/>
    <property type="match status" value="1"/>
</dbReference>
<evidence type="ECO:0000256" key="7">
    <source>
        <dbReference type="ARBA" id="ARBA00023125"/>
    </source>
</evidence>
<name>A0A8T0VUP1_PANVG</name>
<evidence type="ECO:0000256" key="2">
    <source>
        <dbReference type="ARBA" id="ARBA00011738"/>
    </source>
</evidence>
<comment type="subunit">
    <text evidence="2">Homodimer.</text>
</comment>
<dbReference type="Pfam" id="PF14372">
    <property type="entry name" value="hAT-like_RNase-H"/>
    <property type="match status" value="1"/>
</dbReference>
<keyword evidence="14" id="KW-1185">Reference proteome</keyword>
<accession>A0A8T0VUP1</accession>
<evidence type="ECO:0000313" key="13">
    <source>
        <dbReference type="EMBL" id="KAG2637356.1"/>
    </source>
</evidence>
<evidence type="ECO:0000256" key="11">
    <source>
        <dbReference type="SAM" id="MobiDB-lite"/>
    </source>
</evidence>
<comment type="subcellular location">
    <subcellularLocation>
        <location evidence="1">Nucleus</location>
    </subcellularLocation>
</comment>
<feature type="region of interest" description="Disordered" evidence="11">
    <location>
        <begin position="1"/>
        <end position="22"/>
    </location>
</feature>
<keyword evidence="7" id="KW-0238">DNA-binding</keyword>